<dbReference type="Pfam" id="PF04239">
    <property type="entry name" value="DUF421"/>
    <property type="match status" value="1"/>
</dbReference>
<evidence type="ECO:0000256" key="1">
    <source>
        <dbReference type="ARBA" id="ARBA00004651"/>
    </source>
</evidence>
<dbReference type="AlphaFoldDB" id="A0AAV4ZFX9"/>
<dbReference type="Gene3D" id="3.30.240.20">
    <property type="entry name" value="bsu07140 like domains"/>
    <property type="match status" value="1"/>
</dbReference>
<evidence type="ECO:0000259" key="8">
    <source>
        <dbReference type="Pfam" id="PF04239"/>
    </source>
</evidence>
<feature type="transmembrane region" description="Helical" evidence="7">
    <location>
        <begin position="39"/>
        <end position="58"/>
    </location>
</feature>
<dbReference type="RefSeq" id="WP_238229420.1">
    <property type="nucleotide sequence ID" value="NZ_BPQO01000002.1"/>
</dbReference>
<reference evidence="10" key="1">
    <citation type="journal article" date="2016" name="Front. Microbiol.">
        <title>Genome Sequence of the Piezophilic, Mesophilic Sulfate-Reducing Bacterium Desulfovibrio indicus J2T.</title>
        <authorList>
            <person name="Cao J."/>
            <person name="Maignien L."/>
            <person name="Shao Z."/>
            <person name="Alain K."/>
            <person name="Jebbar M."/>
        </authorList>
    </citation>
    <scope>NUCLEOTIDE SEQUENCE</scope>
    <source>
        <strain evidence="10">DSM 16372</strain>
    </source>
</reference>
<comment type="similarity">
    <text evidence="2">Belongs to the UPF0702 family.</text>
</comment>
<evidence type="ECO:0000256" key="6">
    <source>
        <dbReference type="ARBA" id="ARBA00023136"/>
    </source>
</evidence>
<keyword evidence="5 7" id="KW-1133">Transmembrane helix</keyword>
<dbReference type="EMBL" id="BPQO01000002">
    <property type="protein sequence ID" value="GJD87132.1"/>
    <property type="molecule type" value="Genomic_DNA"/>
</dbReference>
<reference evidence="10" key="2">
    <citation type="submission" date="2021-08" db="EMBL/GenBank/DDBJ databases">
        <authorList>
            <person name="Tani A."/>
            <person name="Ola A."/>
            <person name="Ogura Y."/>
            <person name="Katsura K."/>
            <person name="Hayashi T."/>
        </authorList>
    </citation>
    <scope>NUCLEOTIDE SEQUENCE</scope>
    <source>
        <strain evidence="10">DSM 16372</strain>
    </source>
</reference>
<dbReference type="PANTHER" id="PTHR34582">
    <property type="entry name" value="UPF0702 TRANSMEMBRANE PROTEIN YCAP"/>
    <property type="match status" value="1"/>
</dbReference>
<dbReference type="PANTHER" id="PTHR34582:SF6">
    <property type="entry name" value="UPF0702 TRANSMEMBRANE PROTEIN YCAP"/>
    <property type="match status" value="1"/>
</dbReference>
<evidence type="ECO:0000313" key="11">
    <source>
        <dbReference type="Proteomes" id="UP001055247"/>
    </source>
</evidence>
<dbReference type="GO" id="GO:0005886">
    <property type="term" value="C:plasma membrane"/>
    <property type="evidence" value="ECO:0007669"/>
    <property type="project" value="UniProtKB-SubCell"/>
</dbReference>
<protein>
    <recommendedName>
        <fullName evidence="12">DUF421 domain-containing protein</fullName>
    </recommendedName>
</protein>
<proteinExistence type="inferred from homology"/>
<keyword evidence="6 7" id="KW-0472">Membrane</keyword>
<evidence type="ECO:0000256" key="5">
    <source>
        <dbReference type="ARBA" id="ARBA00022989"/>
    </source>
</evidence>
<feature type="transmembrane region" description="Helical" evidence="7">
    <location>
        <begin position="6"/>
        <end position="27"/>
    </location>
</feature>
<keyword evidence="4 7" id="KW-0812">Transmembrane</keyword>
<evidence type="ECO:0000256" key="3">
    <source>
        <dbReference type="ARBA" id="ARBA00022475"/>
    </source>
</evidence>
<dbReference type="Proteomes" id="UP001055247">
    <property type="component" value="Unassembled WGS sequence"/>
</dbReference>
<dbReference type="Pfam" id="PF20730">
    <property type="entry name" value="YetF_N"/>
    <property type="match status" value="1"/>
</dbReference>
<evidence type="ECO:0000256" key="7">
    <source>
        <dbReference type="SAM" id="Phobius"/>
    </source>
</evidence>
<evidence type="ECO:0000256" key="4">
    <source>
        <dbReference type="ARBA" id="ARBA00022692"/>
    </source>
</evidence>
<feature type="domain" description="YetF C-terminal" evidence="8">
    <location>
        <begin position="88"/>
        <end position="154"/>
    </location>
</feature>
<comment type="caution">
    <text evidence="10">The sequence shown here is derived from an EMBL/GenBank/DDBJ whole genome shotgun (WGS) entry which is preliminary data.</text>
</comment>
<feature type="transmembrane region" description="Helical" evidence="7">
    <location>
        <begin position="64"/>
        <end position="86"/>
    </location>
</feature>
<sequence>MFFDTWHGLLRVLVVGPLAYLALILFLRISGKRTLTKLNAFDLVVTVALGSTLSSIVLTKSVALLEGVLALATLIGLQFLITWSSVRTPRVKALVKAEPTLLAHDGRLIEGAMRRQRMTRDDVLAALRSEGLDDLSQAAAVVLETDGSISVLKALSGRGDGLDGVARPGTDRSRS</sequence>
<dbReference type="InterPro" id="IPR023090">
    <property type="entry name" value="UPF0702_alpha/beta_dom_sf"/>
</dbReference>
<evidence type="ECO:0000313" key="10">
    <source>
        <dbReference type="EMBL" id="GJD87132.1"/>
    </source>
</evidence>
<comment type="subcellular location">
    <subcellularLocation>
        <location evidence="1">Cell membrane</location>
        <topology evidence="1">Multi-pass membrane protein</topology>
    </subcellularLocation>
</comment>
<evidence type="ECO:0008006" key="12">
    <source>
        <dbReference type="Google" id="ProtNLM"/>
    </source>
</evidence>
<name>A0AAV4ZFX9_9HYPH</name>
<dbReference type="InterPro" id="IPR048454">
    <property type="entry name" value="YetF_N"/>
</dbReference>
<organism evidence="10 11">
    <name type="scientific">Methylobacterium hispanicum</name>
    <dbReference type="NCBI Taxonomy" id="270350"/>
    <lineage>
        <taxon>Bacteria</taxon>
        <taxon>Pseudomonadati</taxon>
        <taxon>Pseudomonadota</taxon>
        <taxon>Alphaproteobacteria</taxon>
        <taxon>Hyphomicrobiales</taxon>
        <taxon>Methylobacteriaceae</taxon>
        <taxon>Methylobacterium</taxon>
    </lineage>
</organism>
<feature type="domain" description="YetF-like N-terminal transmembrane" evidence="9">
    <location>
        <begin position="19"/>
        <end position="83"/>
    </location>
</feature>
<evidence type="ECO:0000256" key="2">
    <source>
        <dbReference type="ARBA" id="ARBA00006448"/>
    </source>
</evidence>
<dbReference type="InterPro" id="IPR007353">
    <property type="entry name" value="DUF421"/>
</dbReference>
<keyword evidence="11" id="KW-1185">Reference proteome</keyword>
<accession>A0AAV4ZFX9</accession>
<keyword evidence="3" id="KW-1003">Cell membrane</keyword>
<gene>
    <name evidence="10" type="ORF">BHAOGJBA_0632</name>
</gene>
<evidence type="ECO:0000259" key="9">
    <source>
        <dbReference type="Pfam" id="PF20730"/>
    </source>
</evidence>